<evidence type="ECO:0000313" key="3">
    <source>
        <dbReference type="EMBL" id="MCB8889508.1"/>
    </source>
</evidence>
<comment type="similarity">
    <text evidence="1">Belongs to the UPF0065 (bug) family.</text>
</comment>
<name>A0ABS8DTB8_9GAMM</name>
<dbReference type="SUPFAM" id="SSF53850">
    <property type="entry name" value="Periplasmic binding protein-like II"/>
    <property type="match status" value="1"/>
</dbReference>
<evidence type="ECO:0000256" key="2">
    <source>
        <dbReference type="SAM" id="SignalP"/>
    </source>
</evidence>
<evidence type="ECO:0000313" key="4">
    <source>
        <dbReference type="Proteomes" id="UP001319882"/>
    </source>
</evidence>
<dbReference type="InterPro" id="IPR042100">
    <property type="entry name" value="Bug_dom1"/>
</dbReference>
<dbReference type="InterPro" id="IPR005064">
    <property type="entry name" value="BUG"/>
</dbReference>
<dbReference type="EMBL" id="WHVL01000004">
    <property type="protein sequence ID" value="MCB8889508.1"/>
    <property type="molecule type" value="Genomic_DNA"/>
</dbReference>
<keyword evidence="4" id="KW-1185">Reference proteome</keyword>
<reference evidence="3 4" key="1">
    <citation type="journal article" date="2021" name="Sci. Rep.">
        <title>Genome analysis of a halophilic bacterium Halomonas malpeensis YU-PRIM-29(T) reveals its exopolysaccharide and pigment producing capabilities.</title>
        <authorList>
            <person name="Athmika"/>
            <person name="Ghate S.D."/>
            <person name="Arun A.B."/>
            <person name="Rao S.S."/>
            <person name="Kumar S.T.A."/>
            <person name="Kandiyil M.K."/>
            <person name="Saptami K."/>
            <person name="Rekha P.D."/>
        </authorList>
    </citation>
    <scope>NUCLEOTIDE SEQUENCE [LARGE SCALE GENOMIC DNA]</scope>
    <source>
        <strain evidence="4">prim 29</strain>
    </source>
</reference>
<evidence type="ECO:0000256" key="1">
    <source>
        <dbReference type="ARBA" id="ARBA00006987"/>
    </source>
</evidence>
<dbReference type="CDD" id="cd07012">
    <property type="entry name" value="PBP2_Bug_TTT"/>
    <property type="match status" value="1"/>
</dbReference>
<dbReference type="Pfam" id="PF03401">
    <property type="entry name" value="TctC"/>
    <property type="match status" value="1"/>
</dbReference>
<protein>
    <submittedName>
        <fullName evidence="3">Tripartite tricarboxylate transporter substrate binding protein</fullName>
    </submittedName>
</protein>
<accession>A0ABS8DTB8</accession>
<comment type="caution">
    <text evidence="3">The sequence shown here is derived from an EMBL/GenBank/DDBJ whole genome shotgun (WGS) entry which is preliminary data.</text>
</comment>
<feature type="chain" id="PRO_5047488694" evidence="2">
    <location>
        <begin position="21"/>
        <end position="314"/>
    </location>
</feature>
<dbReference type="Gene3D" id="3.40.190.10">
    <property type="entry name" value="Periplasmic binding protein-like II"/>
    <property type="match status" value="1"/>
</dbReference>
<dbReference type="Proteomes" id="UP001319882">
    <property type="component" value="Unassembled WGS sequence"/>
</dbReference>
<feature type="signal peptide" evidence="2">
    <location>
        <begin position="1"/>
        <end position="20"/>
    </location>
</feature>
<organism evidence="3 4">
    <name type="scientific">Vreelandella malpeensis</name>
    <dbReference type="NCBI Taxonomy" id="1172368"/>
    <lineage>
        <taxon>Bacteria</taxon>
        <taxon>Pseudomonadati</taxon>
        <taxon>Pseudomonadota</taxon>
        <taxon>Gammaproteobacteria</taxon>
        <taxon>Oceanospirillales</taxon>
        <taxon>Halomonadaceae</taxon>
        <taxon>Vreelandella</taxon>
    </lineage>
</organism>
<dbReference type="Gene3D" id="3.40.190.150">
    <property type="entry name" value="Bordetella uptake gene, domain 1"/>
    <property type="match status" value="1"/>
</dbReference>
<dbReference type="PANTHER" id="PTHR42928:SF5">
    <property type="entry name" value="BLR1237 PROTEIN"/>
    <property type="match status" value="1"/>
</dbReference>
<keyword evidence="2" id="KW-0732">Signal</keyword>
<dbReference type="PANTHER" id="PTHR42928">
    <property type="entry name" value="TRICARBOXYLATE-BINDING PROTEIN"/>
    <property type="match status" value="1"/>
</dbReference>
<proteinExistence type="inferred from homology"/>
<dbReference type="RefSeq" id="WP_227390184.1">
    <property type="nucleotide sequence ID" value="NZ_JBHSCJ010000002.1"/>
</dbReference>
<dbReference type="PIRSF" id="PIRSF017082">
    <property type="entry name" value="YflP"/>
    <property type="match status" value="1"/>
</dbReference>
<gene>
    <name evidence="3" type="ORF">GEV37_10320</name>
</gene>
<sequence length="314" mass="32839">MIKKSALALSVAMVASPAWAQWPEKSIELIVAYAAGGGTDVTARVLQPMLERELGQSVVVVNRPGAGGEAGHAALSSAKPDGYTLGILNLPPMLTIPITRDAAFGPGDIMPVAGLVEDPSALSVPASSPFQTLEDLIEFARENPGAVTIGTTGVGTDDHLAMNYLAKAADITLTHVPFAGAGPARTALVGGHVSAAAINLGEAMPSAEEGQVRILAQFGSDVSELAPDVPTVESLGYDVQMISSRGVGLPAGVDPAIVERLSEALANIANDEAFIARNHELYTEVNYMSTQDFTQYIEGLQADYQTMWDESPWQ</sequence>